<evidence type="ECO:0000313" key="3">
    <source>
        <dbReference type="EMBL" id="KAK5986275.1"/>
    </source>
</evidence>
<keyword evidence="2" id="KW-0564">Palmitate</keyword>
<dbReference type="GO" id="GO:0017128">
    <property type="term" value="F:phospholipid scramblase activity"/>
    <property type="evidence" value="ECO:0007669"/>
    <property type="project" value="InterPro"/>
</dbReference>
<name>A0AAN8G8X3_TRICO</name>
<keyword evidence="2" id="KW-0449">Lipoprotein</keyword>
<dbReference type="Proteomes" id="UP001331761">
    <property type="component" value="Unassembled WGS sequence"/>
</dbReference>
<dbReference type="PANTHER" id="PTHR23248">
    <property type="entry name" value="PHOSPHOLIPID SCRAMBLASE-RELATED"/>
    <property type="match status" value="1"/>
</dbReference>
<proteinExistence type="inferred from homology"/>
<accession>A0AAN8G8X3</accession>
<dbReference type="Pfam" id="PF03803">
    <property type="entry name" value="Scramblase"/>
    <property type="match status" value="1"/>
</dbReference>
<comment type="similarity">
    <text evidence="1 2">Belongs to the phospholipid scramblase family.</text>
</comment>
<evidence type="ECO:0000256" key="2">
    <source>
        <dbReference type="RuleBase" id="RU363116"/>
    </source>
</evidence>
<dbReference type="EMBL" id="WIXE01000778">
    <property type="protein sequence ID" value="KAK5986275.1"/>
    <property type="molecule type" value="Genomic_DNA"/>
</dbReference>
<organism evidence="3 4">
    <name type="scientific">Trichostrongylus colubriformis</name>
    <name type="common">Black scour worm</name>
    <dbReference type="NCBI Taxonomy" id="6319"/>
    <lineage>
        <taxon>Eukaryota</taxon>
        <taxon>Metazoa</taxon>
        <taxon>Ecdysozoa</taxon>
        <taxon>Nematoda</taxon>
        <taxon>Chromadorea</taxon>
        <taxon>Rhabditida</taxon>
        <taxon>Rhabditina</taxon>
        <taxon>Rhabditomorpha</taxon>
        <taxon>Strongyloidea</taxon>
        <taxon>Trichostrongylidae</taxon>
        <taxon>Trichostrongylus</taxon>
    </lineage>
</organism>
<comment type="caution">
    <text evidence="3">The sequence shown here is derived from an EMBL/GenBank/DDBJ whole genome shotgun (WGS) entry which is preliminary data.</text>
</comment>
<comment type="function">
    <text evidence="2">May mediate accelerated ATP-independent bidirectional transbilayer migration of phospholipids upon binding calcium ions that results in a loss of phospholipid asymmetry in the plasma membrane.</text>
</comment>
<dbReference type="PANTHER" id="PTHR23248:SF63">
    <property type="entry name" value="PHOSPHOLIPID SCRAMBLASE"/>
    <property type="match status" value="1"/>
</dbReference>
<evidence type="ECO:0000313" key="4">
    <source>
        <dbReference type="Proteomes" id="UP001331761"/>
    </source>
</evidence>
<keyword evidence="4" id="KW-1185">Reference proteome</keyword>
<dbReference type="InterPro" id="IPR005552">
    <property type="entry name" value="Scramblase"/>
</dbReference>
<comment type="cofactor">
    <cofactor evidence="2">
        <name>Ca(2+)</name>
        <dbReference type="ChEBI" id="CHEBI:29108"/>
    </cofactor>
</comment>
<sequence>MMGSQSSGILKEQPGTEVPLEAIIDEQPETGTLSLNKSSPSPLKCLKTADKFVVDASNWRYDIYDRNGELMYSGYEESSLCQECCCCSHRSFVVYIKNKHGKRVMQITRPSECCRGGQSCTIKVSPGMEIGTVTLRHFWCSKRCDVEDADGNVLLKIDQPRGVACGSMVYFPVRTMFGNRVADIKKYGALGGKTTFSVKFPIDLKMETKALILGALIFLDITNFELQ</sequence>
<evidence type="ECO:0000256" key="1">
    <source>
        <dbReference type="ARBA" id="ARBA00005350"/>
    </source>
</evidence>
<dbReference type="GO" id="GO:0005886">
    <property type="term" value="C:plasma membrane"/>
    <property type="evidence" value="ECO:0007669"/>
    <property type="project" value="TreeGrafter"/>
</dbReference>
<reference evidence="3 4" key="1">
    <citation type="submission" date="2019-10" db="EMBL/GenBank/DDBJ databases">
        <title>Assembly and Annotation for the nematode Trichostrongylus colubriformis.</title>
        <authorList>
            <person name="Martin J."/>
        </authorList>
    </citation>
    <scope>NUCLEOTIDE SEQUENCE [LARGE SCALE GENOMIC DNA]</scope>
    <source>
        <strain evidence="3">G859</strain>
        <tissue evidence="3">Whole worm</tissue>
    </source>
</reference>
<gene>
    <name evidence="3" type="ORF">GCK32_003155</name>
</gene>
<protein>
    <recommendedName>
        <fullName evidence="2">Phospholipid scramblase</fullName>
    </recommendedName>
</protein>
<dbReference type="AlphaFoldDB" id="A0AAN8G8X3"/>
<keyword evidence="2" id="KW-0106">Calcium</keyword>